<dbReference type="PANTHER" id="PTHR10629:SF52">
    <property type="entry name" value="DNA (CYTOSINE-5)-METHYLTRANSFERASE 1"/>
    <property type="match status" value="1"/>
</dbReference>
<evidence type="ECO:0000256" key="4">
    <source>
        <dbReference type="ARBA" id="ARBA00022691"/>
    </source>
</evidence>
<keyword evidence="2 7" id="KW-0489">Methyltransferase</keyword>
<dbReference type="REBASE" id="342935">
    <property type="entry name" value="M.Aam10ORF11895P"/>
</dbReference>
<keyword evidence="3 7" id="KW-0808">Transferase</keyword>
<evidence type="ECO:0000256" key="1">
    <source>
        <dbReference type="ARBA" id="ARBA00011975"/>
    </source>
</evidence>
<dbReference type="InterPro" id="IPR050390">
    <property type="entry name" value="C5-Methyltransferase"/>
</dbReference>
<dbReference type="AlphaFoldDB" id="A0A650CXK0"/>
<keyword evidence="8" id="KW-1185">Reference proteome</keyword>
<protein>
    <recommendedName>
        <fullName evidence="1">DNA (cytosine-5-)-methyltransferase</fullName>
        <ecNumber evidence="1">2.1.1.37</ecNumber>
    </recommendedName>
</protein>
<dbReference type="GeneID" id="42780446"/>
<proteinExistence type="inferred from homology"/>
<organism evidence="7 8">
    <name type="scientific">Acidianus ambivalens</name>
    <name type="common">Desulfurolobus ambivalens</name>
    <dbReference type="NCBI Taxonomy" id="2283"/>
    <lineage>
        <taxon>Archaea</taxon>
        <taxon>Thermoproteota</taxon>
        <taxon>Thermoprotei</taxon>
        <taxon>Sulfolobales</taxon>
        <taxon>Sulfolobaceae</taxon>
        <taxon>Acidianus</taxon>
    </lineage>
</organism>
<dbReference type="InterPro" id="IPR029063">
    <property type="entry name" value="SAM-dependent_MTases_sf"/>
</dbReference>
<dbReference type="Pfam" id="PF00145">
    <property type="entry name" value="DNA_methylase"/>
    <property type="match status" value="1"/>
</dbReference>
<comment type="similarity">
    <text evidence="5">Belongs to the class I-like SAM-binding methyltransferase superfamily. C5-methyltransferase family.</text>
</comment>
<dbReference type="GO" id="GO:0032259">
    <property type="term" value="P:methylation"/>
    <property type="evidence" value="ECO:0007669"/>
    <property type="project" value="UniProtKB-KW"/>
</dbReference>
<dbReference type="EMBL" id="WHYS01000001">
    <property type="protein sequence ID" value="MQL54805.1"/>
    <property type="molecule type" value="Genomic_DNA"/>
</dbReference>
<dbReference type="Proteomes" id="UP000426328">
    <property type="component" value="Chromosome"/>
</dbReference>
<dbReference type="GO" id="GO:0003886">
    <property type="term" value="F:DNA (cytosine-5-)-methyltransferase activity"/>
    <property type="evidence" value="ECO:0007669"/>
    <property type="project" value="UniProtKB-EC"/>
</dbReference>
<dbReference type="RefSeq" id="WP_152940114.1">
    <property type="nucleotide sequence ID" value="NZ_CP045482.1"/>
</dbReference>
<accession>A0A650CXK0</accession>
<reference evidence="6 9" key="1">
    <citation type="submission" date="2019-10" db="EMBL/GenBank/DDBJ databases">
        <title>Comparative genomics of sulfur disproportionating microorganisms.</title>
        <authorList>
            <person name="Ward L.M."/>
            <person name="Bertran E."/>
            <person name="Johnston D."/>
        </authorList>
    </citation>
    <scope>NUCLEOTIDE SEQUENCE [LARGE SCALE GENOMIC DNA]</scope>
    <source>
        <strain evidence="6 9">DSM 3772</strain>
    </source>
</reference>
<evidence type="ECO:0000313" key="8">
    <source>
        <dbReference type="Proteomes" id="UP000426328"/>
    </source>
</evidence>
<gene>
    <name evidence="7" type="primary">dcm</name>
    <name evidence="7" type="ORF">D1866_11895</name>
    <name evidence="6" type="ORF">GFB69_03335</name>
</gene>
<dbReference type="Proteomes" id="UP000474054">
    <property type="component" value="Unassembled WGS sequence"/>
</dbReference>
<sequence length="335" mass="38058">MSYKKRLIKRLNLELKVVDLFSGAGGFSLGFKNQGFNIALAIDINHAAARTYAQNFPSTVVLEEDIRNVTGEEIIDILGSSPDILIGSPPCEGFTAANPSRLKNPVDRLYLDERGSLTLEFIRLVGELKPKIFVMENVPAIVETKELKDALVLEFSKMGYNRIYFNFLRAEDYGNPSRRLRVFISNIKINPPKLAKKVTVHDAISDLDGRTDVPNNEIHEISEKKMLKISKLSFGDYLTMYRGSKKEIPLYIRLDPFDLAPTVLGNSRFIHPYHDRFLTVREQARLMGYPDDHVFIGSKDEQYNQIGEAVPVALSTAIASYIKVKIREEYYSWFA</sequence>
<dbReference type="Gene3D" id="3.40.50.150">
    <property type="entry name" value="Vaccinia Virus protein VP39"/>
    <property type="match status" value="1"/>
</dbReference>
<dbReference type="PRINTS" id="PR00105">
    <property type="entry name" value="C5METTRFRASE"/>
</dbReference>
<keyword evidence="4" id="KW-0949">S-adenosyl-L-methionine</keyword>
<dbReference type="KEGG" id="aamb:D1866_11895"/>
<name>A0A650CXK0_ACIAM</name>
<dbReference type="Gene3D" id="3.90.120.10">
    <property type="entry name" value="DNA Methylase, subunit A, domain 2"/>
    <property type="match status" value="1"/>
</dbReference>
<evidence type="ECO:0000313" key="7">
    <source>
        <dbReference type="EMBL" id="QGR22594.1"/>
    </source>
</evidence>
<evidence type="ECO:0000256" key="2">
    <source>
        <dbReference type="ARBA" id="ARBA00022603"/>
    </source>
</evidence>
<dbReference type="NCBIfam" id="TIGR00675">
    <property type="entry name" value="dcm"/>
    <property type="match status" value="1"/>
</dbReference>
<evidence type="ECO:0000256" key="5">
    <source>
        <dbReference type="RuleBase" id="RU000416"/>
    </source>
</evidence>
<dbReference type="GO" id="GO:0044027">
    <property type="term" value="P:negative regulation of gene expression via chromosomal CpG island methylation"/>
    <property type="evidence" value="ECO:0007669"/>
    <property type="project" value="TreeGrafter"/>
</dbReference>
<reference evidence="7 8" key="2">
    <citation type="submission" date="2019-10" db="EMBL/GenBank/DDBJ databases">
        <title>Genome Sequences from Six Type Strain Members of the Archaeal Family Sulfolobaceae: Acidianus ambivalens, Acidianus infernus, Metallosphaera prunae, Stygiolobus azoricus, Sulfolobus metallicus, and Sulfurisphaera ohwakuensis.</title>
        <authorList>
            <person name="Counts J.A."/>
            <person name="Kelly R.M."/>
        </authorList>
    </citation>
    <scope>NUCLEOTIDE SEQUENCE [LARGE SCALE GENOMIC DNA]</scope>
    <source>
        <strain evidence="7 8">LEI 10</strain>
    </source>
</reference>
<dbReference type="SUPFAM" id="SSF53335">
    <property type="entry name" value="S-adenosyl-L-methionine-dependent methyltransferases"/>
    <property type="match status" value="1"/>
</dbReference>
<dbReference type="InterPro" id="IPR001525">
    <property type="entry name" value="C5_MeTfrase"/>
</dbReference>
<dbReference type="EMBL" id="CP045482">
    <property type="protein sequence ID" value="QGR22594.1"/>
    <property type="molecule type" value="Genomic_DNA"/>
</dbReference>
<evidence type="ECO:0000313" key="6">
    <source>
        <dbReference type="EMBL" id="MQL54805.1"/>
    </source>
</evidence>
<dbReference type="EC" id="2.1.1.37" evidence="1"/>
<dbReference type="GO" id="GO:0003677">
    <property type="term" value="F:DNA binding"/>
    <property type="evidence" value="ECO:0007669"/>
    <property type="project" value="TreeGrafter"/>
</dbReference>
<dbReference type="PANTHER" id="PTHR10629">
    <property type="entry name" value="CYTOSINE-SPECIFIC METHYLTRANSFERASE"/>
    <property type="match status" value="1"/>
</dbReference>
<evidence type="ECO:0000256" key="3">
    <source>
        <dbReference type="ARBA" id="ARBA00022679"/>
    </source>
</evidence>
<dbReference type="PROSITE" id="PS51679">
    <property type="entry name" value="SAM_MT_C5"/>
    <property type="match status" value="1"/>
</dbReference>
<evidence type="ECO:0000313" key="9">
    <source>
        <dbReference type="Proteomes" id="UP000474054"/>
    </source>
</evidence>